<dbReference type="InterPro" id="IPR036641">
    <property type="entry name" value="HPT_dom_sf"/>
</dbReference>
<evidence type="ECO:0000256" key="2">
    <source>
        <dbReference type="ARBA" id="ARBA00004651"/>
    </source>
</evidence>
<keyword evidence="14" id="KW-0472">Membrane</keyword>
<keyword evidence="22" id="KW-1185">Reference proteome</keyword>
<evidence type="ECO:0000259" key="20">
    <source>
        <dbReference type="PROSITE" id="PS50110"/>
    </source>
</evidence>
<dbReference type="PRINTS" id="PR00344">
    <property type="entry name" value="BCTRLSENSOR"/>
</dbReference>
<keyword evidence="8" id="KW-0812">Transmembrane</keyword>
<gene>
    <name evidence="21" type="ORF">BHF68_08045</name>
</gene>
<dbReference type="EMBL" id="MIJE01000031">
    <property type="protein sequence ID" value="OEF96654.1"/>
    <property type="molecule type" value="Genomic_DNA"/>
</dbReference>
<dbReference type="GO" id="GO:0005886">
    <property type="term" value="C:plasma membrane"/>
    <property type="evidence" value="ECO:0007669"/>
    <property type="project" value="UniProtKB-SubCell"/>
</dbReference>
<dbReference type="SUPFAM" id="SSF47384">
    <property type="entry name" value="Homodimeric domain of signal transducing histidine kinase"/>
    <property type="match status" value="1"/>
</dbReference>
<dbReference type="SMART" id="SM00448">
    <property type="entry name" value="REC"/>
    <property type="match status" value="1"/>
</dbReference>
<evidence type="ECO:0000313" key="22">
    <source>
        <dbReference type="Proteomes" id="UP000094296"/>
    </source>
</evidence>
<dbReference type="FunFam" id="1.10.287.130:FF:000002">
    <property type="entry name" value="Two-component osmosensing histidine kinase"/>
    <property type="match status" value="1"/>
</dbReference>
<evidence type="ECO:0000256" key="17">
    <source>
        <dbReference type="ARBA" id="ARBA00074306"/>
    </source>
</evidence>
<dbReference type="Proteomes" id="UP000094296">
    <property type="component" value="Unassembled WGS sequence"/>
</dbReference>
<dbReference type="CDD" id="cd00082">
    <property type="entry name" value="HisKA"/>
    <property type="match status" value="1"/>
</dbReference>
<keyword evidence="13" id="KW-0902">Two-component regulatory system</keyword>
<protein>
    <recommendedName>
        <fullName evidence="17">Circadian input-output histidine kinase CikA</fullName>
        <ecNumber evidence="4">2.7.13.3</ecNumber>
    </recommendedName>
    <alternativeName>
        <fullName evidence="16">Sensory/regulatory protein RpfC</fullName>
    </alternativeName>
</protein>
<evidence type="ECO:0000256" key="10">
    <source>
        <dbReference type="ARBA" id="ARBA00022777"/>
    </source>
</evidence>
<dbReference type="SUPFAM" id="SSF52172">
    <property type="entry name" value="CheY-like"/>
    <property type="match status" value="1"/>
</dbReference>
<dbReference type="InterPro" id="IPR036097">
    <property type="entry name" value="HisK_dim/P_sf"/>
</dbReference>
<dbReference type="InterPro" id="IPR004358">
    <property type="entry name" value="Sig_transdc_His_kin-like_C"/>
</dbReference>
<dbReference type="Gene3D" id="1.10.287.130">
    <property type="match status" value="1"/>
</dbReference>
<dbReference type="InterPro" id="IPR011006">
    <property type="entry name" value="CheY-like_superfamily"/>
</dbReference>
<dbReference type="SMART" id="SM00387">
    <property type="entry name" value="HATPase_c"/>
    <property type="match status" value="1"/>
</dbReference>
<dbReference type="InterPro" id="IPR001789">
    <property type="entry name" value="Sig_transdc_resp-reg_receiver"/>
</dbReference>
<dbReference type="Gene3D" id="1.20.120.160">
    <property type="entry name" value="HPT domain"/>
    <property type="match status" value="1"/>
</dbReference>
<proteinExistence type="inferred from homology"/>
<evidence type="ECO:0000256" key="16">
    <source>
        <dbReference type="ARBA" id="ARBA00068150"/>
    </source>
</evidence>
<comment type="subcellular location">
    <subcellularLocation>
        <location evidence="2">Cell membrane</location>
        <topology evidence="2">Multi-pass membrane protein</topology>
    </subcellularLocation>
</comment>
<dbReference type="InterPro" id="IPR036890">
    <property type="entry name" value="HATPase_C_sf"/>
</dbReference>
<reference evidence="21 22" key="1">
    <citation type="submission" date="2016-09" db="EMBL/GenBank/DDBJ databases">
        <title>Draft genome sequence for the type strain of Desulfuribacillus alkaliarsenatis AHT28, an obligately anaerobic, sulfidogenic bacterium isolated from Russian soda lake sediments.</title>
        <authorList>
            <person name="Abin C.A."/>
            <person name="Hollibaugh J.T."/>
        </authorList>
    </citation>
    <scope>NUCLEOTIDE SEQUENCE [LARGE SCALE GENOMIC DNA]</scope>
    <source>
        <strain evidence="21 22">AHT28</strain>
    </source>
</reference>
<evidence type="ECO:0000256" key="13">
    <source>
        <dbReference type="ARBA" id="ARBA00023012"/>
    </source>
</evidence>
<evidence type="ECO:0000256" key="11">
    <source>
        <dbReference type="ARBA" id="ARBA00022840"/>
    </source>
</evidence>
<evidence type="ECO:0000256" key="8">
    <source>
        <dbReference type="ARBA" id="ARBA00022692"/>
    </source>
</evidence>
<sequence length="509" mass="57347">MAEASLKQAKKDAEAANHAKSEFLANMSHEIRTPLNGIVGMIDLTLRTELDQEQQENMITAKKCVDSLLTIINNILDYSKLEATKMELNKKDFNLKEMIAEMKKIHLLHAEEKELNISFSISKDIPEYLIGDRLRIMQILNNLISNALKFTEHGSINVKVQLAHKNATDLYIRFSVADTGIGISSEDLKKLFNSFTQVDSSFTKKYGGTGLGLTISKELTELMGGELDVISEEGRGSEFALTVPLQIGKSPKLNSEATQVVYSTKEKLEQAHILIVEDAKVNQMVITKMVEKLGYSYDLAENGQEAVELHDNNHYDLILMDIQMPILNGIEATKIIREREGENNHTPIIALTAFALHGDREKFLAYGMNEYVSKPFDKAKLAELIANFIRKYRAYNQKEHKNITAGFSDKVTIDEHGEIVFEKQDASPVVSKAHLLEMVKDLNKAFAAKSFTLIEKAAHSLKNLLEQMQLDELKRLAFKIELAARRENIEQAKDNKQALLNGLQVQLKE</sequence>
<evidence type="ECO:0000313" key="21">
    <source>
        <dbReference type="EMBL" id="OEF96654.1"/>
    </source>
</evidence>
<dbReference type="PROSITE" id="PS50109">
    <property type="entry name" value="HIS_KIN"/>
    <property type="match status" value="1"/>
</dbReference>
<keyword evidence="9" id="KW-0547">Nucleotide-binding</keyword>
<keyword evidence="12" id="KW-1133">Transmembrane helix</keyword>
<evidence type="ECO:0000259" key="19">
    <source>
        <dbReference type="PROSITE" id="PS50109"/>
    </source>
</evidence>
<dbReference type="Pfam" id="PF00512">
    <property type="entry name" value="HisKA"/>
    <property type="match status" value="1"/>
</dbReference>
<dbReference type="Gene3D" id="3.40.50.2300">
    <property type="match status" value="1"/>
</dbReference>
<evidence type="ECO:0000256" key="7">
    <source>
        <dbReference type="ARBA" id="ARBA00022679"/>
    </source>
</evidence>
<dbReference type="FunFam" id="3.30.565.10:FF:000010">
    <property type="entry name" value="Sensor histidine kinase RcsC"/>
    <property type="match status" value="1"/>
</dbReference>
<dbReference type="GO" id="GO:0000155">
    <property type="term" value="F:phosphorelay sensor kinase activity"/>
    <property type="evidence" value="ECO:0007669"/>
    <property type="project" value="InterPro"/>
</dbReference>
<dbReference type="InterPro" id="IPR003661">
    <property type="entry name" value="HisK_dim/P_dom"/>
</dbReference>
<evidence type="ECO:0000256" key="3">
    <source>
        <dbReference type="ARBA" id="ARBA00006402"/>
    </source>
</evidence>
<dbReference type="InterPro" id="IPR005467">
    <property type="entry name" value="His_kinase_dom"/>
</dbReference>
<organism evidence="21 22">
    <name type="scientific">Desulfuribacillus alkaliarsenatis</name>
    <dbReference type="NCBI Taxonomy" id="766136"/>
    <lineage>
        <taxon>Bacteria</taxon>
        <taxon>Bacillati</taxon>
        <taxon>Bacillota</taxon>
        <taxon>Desulfuribacillia</taxon>
        <taxon>Desulfuribacillales</taxon>
        <taxon>Desulfuribacillaceae</taxon>
        <taxon>Desulfuribacillus</taxon>
    </lineage>
</organism>
<keyword evidence="5" id="KW-1003">Cell membrane</keyword>
<evidence type="ECO:0000256" key="4">
    <source>
        <dbReference type="ARBA" id="ARBA00012438"/>
    </source>
</evidence>
<dbReference type="AlphaFoldDB" id="A0A1E5G1E4"/>
<evidence type="ECO:0000256" key="18">
    <source>
        <dbReference type="PROSITE-ProRule" id="PRU00169"/>
    </source>
</evidence>
<evidence type="ECO:0000256" key="15">
    <source>
        <dbReference type="ARBA" id="ARBA00064003"/>
    </source>
</evidence>
<evidence type="ECO:0000256" key="9">
    <source>
        <dbReference type="ARBA" id="ARBA00022741"/>
    </source>
</evidence>
<dbReference type="InterPro" id="IPR003594">
    <property type="entry name" value="HATPase_dom"/>
</dbReference>
<comment type="caution">
    <text evidence="21">The sequence shown here is derived from an EMBL/GenBank/DDBJ whole genome shotgun (WGS) entry which is preliminary data.</text>
</comment>
<feature type="domain" description="Histidine kinase" evidence="19">
    <location>
        <begin position="26"/>
        <end position="247"/>
    </location>
</feature>
<feature type="modified residue" description="4-aspartylphosphate" evidence="18">
    <location>
        <position position="321"/>
    </location>
</feature>
<dbReference type="CDD" id="cd17546">
    <property type="entry name" value="REC_hyHK_CKI1_RcsC-like"/>
    <property type="match status" value="1"/>
</dbReference>
<keyword evidence="11" id="KW-0067">ATP-binding</keyword>
<dbReference type="Pfam" id="PF00072">
    <property type="entry name" value="Response_reg"/>
    <property type="match status" value="1"/>
</dbReference>
<dbReference type="EC" id="2.7.13.3" evidence="4"/>
<name>A0A1E5G1E4_9FIRM</name>
<keyword evidence="7" id="KW-0808">Transferase</keyword>
<evidence type="ECO:0000256" key="12">
    <source>
        <dbReference type="ARBA" id="ARBA00022989"/>
    </source>
</evidence>
<dbReference type="SMART" id="SM00388">
    <property type="entry name" value="HisKA"/>
    <property type="match status" value="1"/>
</dbReference>
<keyword evidence="6 18" id="KW-0597">Phosphoprotein</keyword>
<keyword evidence="10" id="KW-0418">Kinase</keyword>
<evidence type="ECO:0000256" key="1">
    <source>
        <dbReference type="ARBA" id="ARBA00000085"/>
    </source>
</evidence>
<dbReference type="SUPFAM" id="SSF55874">
    <property type="entry name" value="ATPase domain of HSP90 chaperone/DNA topoisomerase II/histidine kinase"/>
    <property type="match status" value="1"/>
</dbReference>
<dbReference type="Gene3D" id="3.30.565.10">
    <property type="entry name" value="Histidine kinase-like ATPase, C-terminal domain"/>
    <property type="match status" value="1"/>
</dbReference>
<dbReference type="PANTHER" id="PTHR45339:SF1">
    <property type="entry name" value="HYBRID SIGNAL TRANSDUCTION HISTIDINE KINASE J"/>
    <property type="match status" value="1"/>
</dbReference>
<evidence type="ECO:0000256" key="5">
    <source>
        <dbReference type="ARBA" id="ARBA00022475"/>
    </source>
</evidence>
<dbReference type="GO" id="GO:0005524">
    <property type="term" value="F:ATP binding"/>
    <property type="evidence" value="ECO:0007669"/>
    <property type="project" value="UniProtKB-KW"/>
</dbReference>
<dbReference type="STRING" id="766136.BHF68_08045"/>
<dbReference type="PROSITE" id="PS50110">
    <property type="entry name" value="RESPONSE_REGULATORY"/>
    <property type="match status" value="1"/>
</dbReference>
<feature type="domain" description="Response regulatory" evidence="20">
    <location>
        <begin position="272"/>
        <end position="389"/>
    </location>
</feature>
<comment type="subunit">
    <text evidence="15">At low DSF concentrations, interacts with RpfF.</text>
</comment>
<comment type="catalytic activity">
    <reaction evidence="1">
        <text>ATP + protein L-histidine = ADP + protein N-phospho-L-histidine.</text>
        <dbReference type="EC" id="2.7.13.3"/>
    </reaction>
</comment>
<dbReference type="PANTHER" id="PTHR45339">
    <property type="entry name" value="HYBRID SIGNAL TRANSDUCTION HISTIDINE KINASE J"/>
    <property type="match status" value="1"/>
</dbReference>
<dbReference type="SUPFAM" id="SSF47226">
    <property type="entry name" value="Histidine-containing phosphotransfer domain, HPT domain"/>
    <property type="match status" value="1"/>
</dbReference>
<evidence type="ECO:0000256" key="14">
    <source>
        <dbReference type="ARBA" id="ARBA00023136"/>
    </source>
</evidence>
<dbReference type="Pfam" id="PF02518">
    <property type="entry name" value="HATPase_c"/>
    <property type="match status" value="1"/>
</dbReference>
<evidence type="ECO:0000256" key="6">
    <source>
        <dbReference type="ARBA" id="ARBA00022553"/>
    </source>
</evidence>
<accession>A0A1E5G1E4</accession>
<dbReference type="CDD" id="cd16922">
    <property type="entry name" value="HATPase_EvgS-ArcB-TorS-like"/>
    <property type="match status" value="1"/>
</dbReference>
<comment type="similarity">
    <text evidence="3">In the N-terminal section; belongs to the phytochrome family.</text>
</comment>